<evidence type="ECO:0000256" key="6">
    <source>
        <dbReference type="ARBA" id="ARBA00023242"/>
    </source>
</evidence>
<dbReference type="RefSeq" id="XP_016763663.1">
    <property type="nucleotide sequence ID" value="XM_016904275.1"/>
</dbReference>
<dbReference type="EMBL" id="KB456261">
    <property type="protein sequence ID" value="EMF15542.1"/>
    <property type="molecule type" value="Genomic_DNA"/>
</dbReference>
<sequence length="387" mass="41981">MAATAPAKDEIVHAHPGIVDWWVNEMGGKAMDENMIHRYMTESPFFEWSSKNGLLFEQGKVDWAIHTMCNNRKALEENLRQKPGLEFMIVQEPQPVADKELAAQGVTTGVYVIRKQDRQRATPGPRVRPPSVILEDRWELTVLGTYFIVGQNVYQSPSVFDVIENRLLSAASTLNKFVDTTLALPRYSPASGYSYLPQSQTSKRTAAVSLAGSPAGSREGSVVPGTDAHSLRSGSLVPDSTMATSKAASDYDQIRLLATSLAMSINYADDYTDENPLMGEPGNFKFAMTEAAVKKRRGEEEVAAAKAHAEKQSSLNSRADAARAETVPPKVEKAPAAFSTETKIKNDEKRKNSHASGKRKKSKKGINSAGPSPTTPSASSAPTPKAG</sequence>
<dbReference type="Gene3D" id="3.10.450.580">
    <property type="entry name" value="Mediator complex, subunit Med6"/>
    <property type="match status" value="1"/>
</dbReference>
<evidence type="ECO:0000256" key="1">
    <source>
        <dbReference type="ARBA" id="ARBA00004123"/>
    </source>
</evidence>
<evidence type="ECO:0000313" key="10">
    <source>
        <dbReference type="EMBL" id="EMF15542.1"/>
    </source>
</evidence>
<evidence type="ECO:0000256" key="5">
    <source>
        <dbReference type="ARBA" id="ARBA00023163"/>
    </source>
</evidence>
<accession>M3B6V2</accession>
<feature type="region of interest" description="Disordered" evidence="9">
    <location>
        <begin position="299"/>
        <end position="387"/>
    </location>
</feature>
<evidence type="ECO:0000256" key="9">
    <source>
        <dbReference type="SAM" id="MobiDB-lite"/>
    </source>
</evidence>
<dbReference type="Pfam" id="PF04934">
    <property type="entry name" value="Med6"/>
    <property type="match status" value="1"/>
</dbReference>
<gene>
    <name evidence="8" type="primary">MED6</name>
    <name evidence="10" type="ORF">SEPMUDRAFT_147398</name>
</gene>
<evidence type="ECO:0000256" key="4">
    <source>
        <dbReference type="ARBA" id="ARBA00023015"/>
    </source>
</evidence>
<proteinExistence type="inferred from homology"/>
<evidence type="ECO:0000256" key="2">
    <source>
        <dbReference type="ARBA" id="ARBA00007526"/>
    </source>
</evidence>
<dbReference type="OrthoDB" id="344220at2759"/>
<comment type="function">
    <text evidence="8">Component of the Mediator complex, a coactivator involved in the regulated transcription of nearly all RNA polymerase II-dependent genes. Mediator functions as a bridge to convey information from gene-specific regulatory proteins to the basal RNA polymerase II transcription machinery. Mediator is recruited to promoters by direct interactions with regulatory proteins and serves as a scaffold for the assembly of a functional preinitiation complex with RNA polymerase II and the general transcription factors.</text>
</comment>
<comment type="subcellular location">
    <subcellularLocation>
        <location evidence="1 8">Nucleus</location>
    </subcellularLocation>
</comment>
<evidence type="ECO:0000256" key="7">
    <source>
        <dbReference type="ARBA" id="ARBA00031259"/>
    </source>
</evidence>
<dbReference type="GO" id="GO:0006357">
    <property type="term" value="P:regulation of transcription by RNA polymerase II"/>
    <property type="evidence" value="ECO:0007669"/>
    <property type="project" value="InterPro"/>
</dbReference>
<dbReference type="Proteomes" id="UP000016931">
    <property type="component" value="Unassembled WGS sequence"/>
</dbReference>
<keyword evidence="6 8" id="KW-0539">Nucleus</keyword>
<evidence type="ECO:0000313" key="11">
    <source>
        <dbReference type="Proteomes" id="UP000016931"/>
    </source>
</evidence>
<keyword evidence="8" id="KW-0010">Activator</keyword>
<keyword evidence="5 8" id="KW-0804">Transcription</keyword>
<dbReference type="GO" id="GO:0003712">
    <property type="term" value="F:transcription coregulator activity"/>
    <property type="evidence" value="ECO:0007669"/>
    <property type="project" value="InterPro"/>
</dbReference>
<dbReference type="GeneID" id="27901412"/>
<dbReference type="InterPro" id="IPR007018">
    <property type="entry name" value="Mediator_Med6"/>
</dbReference>
<feature type="compositionally biased region" description="Basic residues" evidence="9">
    <location>
        <begin position="351"/>
        <end position="364"/>
    </location>
</feature>
<evidence type="ECO:0000256" key="8">
    <source>
        <dbReference type="RuleBase" id="RU364143"/>
    </source>
</evidence>
<dbReference type="eggNOG" id="KOG3169">
    <property type="taxonomic scope" value="Eukaryota"/>
</dbReference>
<name>M3B6V2_SPHMS</name>
<feature type="region of interest" description="Disordered" evidence="9">
    <location>
        <begin position="206"/>
        <end position="237"/>
    </location>
</feature>
<comment type="subunit">
    <text evidence="8">Component of the Mediator complex.</text>
</comment>
<organism evidence="10 11">
    <name type="scientific">Sphaerulina musiva (strain SO2202)</name>
    <name type="common">Poplar stem canker fungus</name>
    <name type="synonym">Septoria musiva</name>
    <dbReference type="NCBI Taxonomy" id="692275"/>
    <lineage>
        <taxon>Eukaryota</taxon>
        <taxon>Fungi</taxon>
        <taxon>Dikarya</taxon>
        <taxon>Ascomycota</taxon>
        <taxon>Pezizomycotina</taxon>
        <taxon>Dothideomycetes</taxon>
        <taxon>Dothideomycetidae</taxon>
        <taxon>Mycosphaerellales</taxon>
        <taxon>Mycosphaerellaceae</taxon>
        <taxon>Sphaerulina</taxon>
    </lineage>
</organism>
<protein>
    <recommendedName>
        <fullName evidence="3 8">Mediator of RNA polymerase II transcription subunit 6</fullName>
    </recommendedName>
    <alternativeName>
        <fullName evidence="7 8">Mediator complex subunit 6</fullName>
    </alternativeName>
</protein>
<reference evidence="10 11" key="1">
    <citation type="journal article" date="2012" name="PLoS Pathog.">
        <title>Diverse lifestyles and strategies of plant pathogenesis encoded in the genomes of eighteen Dothideomycetes fungi.</title>
        <authorList>
            <person name="Ohm R.A."/>
            <person name="Feau N."/>
            <person name="Henrissat B."/>
            <person name="Schoch C.L."/>
            <person name="Horwitz B.A."/>
            <person name="Barry K.W."/>
            <person name="Condon B.J."/>
            <person name="Copeland A.C."/>
            <person name="Dhillon B."/>
            <person name="Glaser F."/>
            <person name="Hesse C.N."/>
            <person name="Kosti I."/>
            <person name="LaButti K."/>
            <person name="Lindquist E.A."/>
            <person name="Lucas S."/>
            <person name="Salamov A.A."/>
            <person name="Bradshaw R.E."/>
            <person name="Ciuffetti L."/>
            <person name="Hamelin R.C."/>
            <person name="Kema G.H.J."/>
            <person name="Lawrence C."/>
            <person name="Scott J.A."/>
            <person name="Spatafora J.W."/>
            <person name="Turgeon B.G."/>
            <person name="de Wit P.J.G.M."/>
            <person name="Zhong S."/>
            <person name="Goodwin S.B."/>
            <person name="Grigoriev I.V."/>
        </authorList>
    </citation>
    <scope>NUCLEOTIDE SEQUENCE [LARGE SCALE GENOMIC DNA]</scope>
    <source>
        <strain evidence="10 11">SO2202</strain>
    </source>
</reference>
<dbReference type="HOGENOM" id="CLU_060172_1_0_1"/>
<dbReference type="AlphaFoldDB" id="M3B6V2"/>
<comment type="similarity">
    <text evidence="2 8">Belongs to the Mediator complex subunit 6 family.</text>
</comment>
<feature type="compositionally biased region" description="Low complexity" evidence="9">
    <location>
        <begin position="368"/>
        <end position="387"/>
    </location>
</feature>
<dbReference type="STRING" id="692275.M3B6V2"/>
<dbReference type="OMA" id="ASHGHTY"/>
<keyword evidence="11" id="KW-1185">Reference proteome</keyword>
<dbReference type="PANTHER" id="PTHR13104">
    <property type="entry name" value="MED-6-RELATED"/>
    <property type="match status" value="1"/>
</dbReference>
<evidence type="ECO:0000256" key="3">
    <source>
        <dbReference type="ARBA" id="ARBA00020634"/>
    </source>
</evidence>
<dbReference type="GO" id="GO:0016592">
    <property type="term" value="C:mediator complex"/>
    <property type="evidence" value="ECO:0007669"/>
    <property type="project" value="InterPro"/>
</dbReference>
<dbReference type="InterPro" id="IPR038566">
    <property type="entry name" value="Mediator_Med6_sf"/>
</dbReference>
<keyword evidence="4 8" id="KW-0805">Transcription regulation</keyword>